<dbReference type="InterPro" id="IPR050565">
    <property type="entry name" value="LYPA1-2/EST-like"/>
</dbReference>
<dbReference type="GO" id="GO:0005737">
    <property type="term" value="C:cytoplasm"/>
    <property type="evidence" value="ECO:0007669"/>
    <property type="project" value="TreeGrafter"/>
</dbReference>
<evidence type="ECO:0000313" key="3">
    <source>
        <dbReference type="EMBL" id="KAJ5104604.1"/>
    </source>
</evidence>
<dbReference type="GeneID" id="81391701"/>
<dbReference type="GO" id="GO:0008474">
    <property type="term" value="F:palmitoyl-(protein) hydrolase activity"/>
    <property type="evidence" value="ECO:0007669"/>
    <property type="project" value="TreeGrafter"/>
</dbReference>
<keyword evidence="4" id="KW-1185">Reference proteome</keyword>
<dbReference type="InterPro" id="IPR029058">
    <property type="entry name" value="AB_hydrolase_fold"/>
</dbReference>
<dbReference type="InterPro" id="IPR003140">
    <property type="entry name" value="PLipase/COase/thioEstase"/>
</dbReference>
<dbReference type="SUPFAM" id="SSF53474">
    <property type="entry name" value="alpha/beta-Hydrolases"/>
    <property type="match status" value="1"/>
</dbReference>
<dbReference type="EMBL" id="JAPMSZ010000004">
    <property type="protein sequence ID" value="KAJ5104604.1"/>
    <property type="molecule type" value="Genomic_DNA"/>
</dbReference>
<accession>A0A9W9FQM9</accession>
<name>A0A9W9FQM9_9EURO</name>
<dbReference type="Pfam" id="PF02230">
    <property type="entry name" value="Abhydrolase_2"/>
    <property type="match status" value="1"/>
</dbReference>
<protein>
    <recommendedName>
        <fullName evidence="2">Phospholipase/carboxylesterase/thioesterase domain-containing protein</fullName>
    </recommendedName>
</protein>
<sequence>MPTKTPTPTDFPSHLKVTITHPPTPSTAPAPNILLLLHGLGDTAAAFTSFARALQLPETTVVTVQAPAPLPFDLGGFHWGDDVAFDTGTGGLDMDAGLTRSTATLVDDVIRGCLLGKCGYALREIIVLGFGQGGMAGLVAARELGLGRGSSEQQDQLQQQQQQQQTGALAGVISIGAPYPLSGSRAGAKNRSPVLLVAGRDSVAVSDAAVRRTEEVFEFVELSRYARKGDGMPSNRDEMLPVMQFFARRLRSRQGVPEGSVEIT</sequence>
<dbReference type="Proteomes" id="UP001141434">
    <property type="component" value="Unassembled WGS sequence"/>
</dbReference>
<dbReference type="GO" id="GO:0052689">
    <property type="term" value="F:carboxylic ester hydrolase activity"/>
    <property type="evidence" value="ECO:0007669"/>
    <property type="project" value="TreeGrafter"/>
</dbReference>
<gene>
    <name evidence="3" type="ORF">NUU61_001951</name>
</gene>
<evidence type="ECO:0000259" key="2">
    <source>
        <dbReference type="Pfam" id="PF02230"/>
    </source>
</evidence>
<dbReference type="AlphaFoldDB" id="A0A9W9FQM9"/>
<reference evidence="3" key="1">
    <citation type="submission" date="2022-11" db="EMBL/GenBank/DDBJ databases">
        <authorList>
            <person name="Petersen C."/>
        </authorList>
    </citation>
    <scope>NUCLEOTIDE SEQUENCE</scope>
    <source>
        <strain evidence="3">IBT 34128</strain>
    </source>
</reference>
<dbReference type="PANTHER" id="PTHR10655:SF67">
    <property type="entry name" value="PHOSPHOLIPASE_CARBOXYLESTERASE SUPERFAMILY (AFU_ORTHOLOGUE AFUA_5G09340)"/>
    <property type="match status" value="1"/>
</dbReference>
<evidence type="ECO:0000256" key="1">
    <source>
        <dbReference type="ARBA" id="ARBA00006499"/>
    </source>
</evidence>
<feature type="domain" description="Phospholipase/carboxylesterase/thioesterase" evidence="2">
    <location>
        <begin position="28"/>
        <end position="141"/>
    </location>
</feature>
<comment type="caution">
    <text evidence="3">The sequence shown here is derived from an EMBL/GenBank/DDBJ whole genome shotgun (WGS) entry which is preliminary data.</text>
</comment>
<dbReference type="GO" id="GO:0072330">
    <property type="term" value="P:monocarboxylic acid biosynthetic process"/>
    <property type="evidence" value="ECO:0007669"/>
    <property type="project" value="UniProtKB-ARBA"/>
</dbReference>
<dbReference type="GO" id="GO:0017000">
    <property type="term" value="P:antibiotic biosynthetic process"/>
    <property type="evidence" value="ECO:0007669"/>
    <property type="project" value="UniProtKB-ARBA"/>
</dbReference>
<comment type="similarity">
    <text evidence="1">Belongs to the AB hydrolase superfamily. AB hydrolase 2 family.</text>
</comment>
<evidence type="ECO:0000313" key="4">
    <source>
        <dbReference type="Proteomes" id="UP001141434"/>
    </source>
</evidence>
<reference evidence="3" key="2">
    <citation type="journal article" date="2023" name="IMA Fungus">
        <title>Comparative genomic study of the Penicillium genus elucidates a diverse pangenome and 15 lateral gene transfer events.</title>
        <authorList>
            <person name="Petersen C."/>
            <person name="Sorensen T."/>
            <person name="Nielsen M.R."/>
            <person name="Sondergaard T.E."/>
            <person name="Sorensen J.L."/>
            <person name="Fitzpatrick D.A."/>
            <person name="Frisvad J.C."/>
            <person name="Nielsen K.L."/>
        </authorList>
    </citation>
    <scope>NUCLEOTIDE SEQUENCE</scope>
    <source>
        <strain evidence="3">IBT 34128</strain>
    </source>
</reference>
<organism evidence="3 4">
    <name type="scientific">Penicillium alfredii</name>
    <dbReference type="NCBI Taxonomy" id="1506179"/>
    <lineage>
        <taxon>Eukaryota</taxon>
        <taxon>Fungi</taxon>
        <taxon>Dikarya</taxon>
        <taxon>Ascomycota</taxon>
        <taxon>Pezizomycotina</taxon>
        <taxon>Eurotiomycetes</taxon>
        <taxon>Eurotiomycetidae</taxon>
        <taxon>Eurotiales</taxon>
        <taxon>Aspergillaceae</taxon>
        <taxon>Penicillium</taxon>
    </lineage>
</organism>
<dbReference type="OrthoDB" id="437457at2759"/>
<dbReference type="Gene3D" id="3.40.50.1820">
    <property type="entry name" value="alpha/beta hydrolase"/>
    <property type="match status" value="1"/>
</dbReference>
<dbReference type="RefSeq" id="XP_056513600.1">
    <property type="nucleotide sequence ID" value="XM_056652533.1"/>
</dbReference>
<dbReference type="PANTHER" id="PTHR10655">
    <property type="entry name" value="LYSOPHOSPHOLIPASE-RELATED"/>
    <property type="match status" value="1"/>
</dbReference>
<proteinExistence type="inferred from homology"/>